<feature type="signal peptide" evidence="2">
    <location>
        <begin position="1"/>
        <end position="18"/>
    </location>
</feature>
<evidence type="ECO:0000256" key="1">
    <source>
        <dbReference type="SAM" id="MobiDB-lite"/>
    </source>
</evidence>
<protein>
    <submittedName>
        <fullName evidence="3">Uncharacterized protein</fullName>
    </submittedName>
</protein>
<sequence>MRLLTGLGVLLLVVACDAAIVRRNKRQLVPLAASCDMYATCAPPATDVAGLNVWNSPTLPSATTATPVHYPAQMYQPPQPGYQAPQPAVPHPQPQPGHGYYPPHQQPSQPPPQPQDYYPPYQQPSQPSPQPEHPPVTYPVTDGYVSPSEPTTTTTQPRMCAFADAVKNPSMDNARELRS</sequence>
<dbReference type="EMBL" id="KZ354289">
    <property type="protein sequence ID" value="PIO61059.1"/>
    <property type="molecule type" value="Genomic_DNA"/>
</dbReference>
<accession>A0A2G9TST1</accession>
<dbReference type="AlphaFoldDB" id="A0A2G9TST1"/>
<evidence type="ECO:0000256" key="2">
    <source>
        <dbReference type="SAM" id="SignalP"/>
    </source>
</evidence>
<name>A0A2G9TST1_TELCI</name>
<feature type="compositionally biased region" description="Low complexity" evidence="1">
    <location>
        <begin position="71"/>
        <end position="86"/>
    </location>
</feature>
<organism evidence="3 4">
    <name type="scientific">Teladorsagia circumcincta</name>
    <name type="common">Brown stomach worm</name>
    <name type="synonym">Ostertagia circumcincta</name>
    <dbReference type="NCBI Taxonomy" id="45464"/>
    <lineage>
        <taxon>Eukaryota</taxon>
        <taxon>Metazoa</taxon>
        <taxon>Ecdysozoa</taxon>
        <taxon>Nematoda</taxon>
        <taxon>Chromadorea</taxon>
        <taxon>Rhabditida</taxon>
        <taxon>Rhabditina</taxon>
        <taxon>Rhabditomorpha</taxon>
        <taxon>Strongyloidea</taxon>
        <taxon>Trichostrongylidae</taxon>
        <taxon>Teladorsagia</taxon>
    </lineage>
</organism>
<feature type="chain" id="PRO_5013916915" evidence="2">
    <location>
        <begin position="19"/>
        <end position="179"/>
    </location>
</feature>
<dbReference type="Proteomes" id="UP000230423">
    <property type="component" value="Unassembled WGS sequence"/>
</dbReference>
<evidence type="ECO:0000313" key="4">
    <source>
        <dbReference type="Proteomes" id="UP000230423"/>
    </source>
</evidence>
<keyword evidence="2" id="KW-0732">Signal</keyword>
<keyword evidence="4" id="KW-1185">Reference proteome</keyword>
<feature type="non-terminal residue" evidence="3">
    <location>
        <position position="179"/>
    </location>
</feature>
<feature type="region of interest" description="Disordered" evidence="1">
    <location>
        <begin position="71"/>
        <end position="158"/>
    </location>
</feature>
<feature type="compositionally biased region" description="Low complexity" evidence="1">
    <location>
        <begin position="115"/>
        <end position="125"/>
    </location>
</feature>
<evidence type="ECO:0000313" key="3">
    <source>
        <dbReference type="EMBL" id="PIO61059.1"/>
    </source>
</evidence>
<dbReference type="PROSITE" id="PS51257">
    <property type="entry name" value="PROKAR_LIPOPROTEIN"/>
    <property type="match status" value="1"/>
</dbReference>
<feature type="compositionally biased region" description="Pro residues" evidence="1">
    <location>
        <begin position="126"/>
        <end position="137"/>
    </location>
</feature>
<feature type="compositionally biased region" description="Pro residues" evidence="1">
    <location>
        <begin position="104"/>
        <end position="114"/>
    </location>
</feature>
<proteinExistence type="predicted"/>
<reference evidence="3 4" key="1">
    <citation type="submission" date="2015-09" db="EMBL/GenBank/DDBJ databases">
        <title>Draft genome of the parasitic nematode Teladorsagia circumcincta isolate WARC Sus (inbred).</title>
        <authorList>
            <person name="Mitreva M."/>
        </authorList>
    </citation>
    <scope>NUCLEOTIDE SEQUENCE [LARGE SCALE GENOMIC DNA]</scope>
    <source>
        <strain evidence="3 4">S</strain>
    </source>
</reference>
<gene>
    <name evidence="3" type="ORF">TELCIR_17429</name>
</gene>